<dbReference type="EMBL" id="UOFF01000221">
    <property type="protein sequence ID" value="VAW56399.1"/>
    <property type="molecule type" value="Genomic_DNA"/>
</dbReference>
<reference evidence="1" key="1">
    <citation type="submission" date="2018-06" db="EMBL/GenBank/DDBJ databases">
        <authorList>
            <person name="Zhirakovskaya E."/>
        </authorList>
    </citation>
    <scope>NUCLEOTIDE SEQUENCE</scope>
</reference>
<organism evidence="1">
    <name type="scientific">hydrothermal vent metagenome</name>
    <dbReference type="NCBI Taxonomy" id="652676"/>
    <lineage>
        <taxon>unclassified sequences</taxon>
        <taxon>metagenomes</taxon>
        <taxon>ecological metagenomes</taxon>
    </lineage>
</organism>
<accession>A0A3B0X4A8</accession>
<evidence type="ECO:0000313" key="1">
    <source>
        <dbReference type="EMBL" id="VAW56399.1"/>
    </source>
</evidence>
<sequence length="190" mass="22467">MKTSYHLTIQGLKYAIASNEKNDVRYILMFILRFYSNTAISFYDIQAYYEGNKKKAFKQVCHCLDMQLIVVDEVFEEAKEVMLTKPQLKEKFVISDMNGLVIDYLGYDVSQANKISIDAIDFIRVSQRNCDVNRVRPLSIETLWQDEKITTYHLFLKNYNFLLSCNSQNFFNQALFIPLISYFVNRYNYD</sequence>
<proteinExistence type="predicted"/>
<name>A0A3B0X4A8_9ZZZZ</name>
<dbReference type="AlphaFoldDB" id="A0A3B0X4A8"/>
<gene>
    <name evidence="1" type="ORF">MNBD_GAMMA07-2743</name>
</gene>
<protein>
    <submittedName>
        <fullName evidence="1">Uncharacterized protein</fullName>
    </submittedName>
</protein>